<dbReference type="EMBL" id="JACHVA010000118">
    <property type="protein sequence ID" value="MBC2603132.1"/>
    <property type="molecule type" value="Genomic_DNA"/>
</dbReference>
<feature type="transmembrane region" description="Helical" evidence="2">
    <location>
        <begin position="410"/>
        <end position="427"/>
    </location>
</feature>
<dbReference type="RefSeq" id="WP_185693772.1">
    <property type="nucleotide sequence ID" value="NZ_JACHVA010000118.1"/>
</dbReference>
<feature type="transmembrane region" description="Helical" evidence="2">
    <location>
        <begin position="808"/>
        <end position="826"/>
    </location>
</feature>
<feature type="transmembrane region" description="Helical" evidence="2">
    <location>
        <begin position="612"/>
        <end position="630"/>
    </location>
</feature>
<dbReference type="AlphaFoldDB" id="A0A7X1B052"/>
<feature type="transmembrane region" description="Helical" evidence="2">
    <location>
        <begin position="198"/>
        <end position="217"/>
    </location>
</feature>
<feature type="transmembrane region" description="Helical" evidence="2">
    <location>
        <begin position="526"/>
        <end position="545"/>
    </location>
</feature>
<feature type="transmembrane region" description="Helical" evidence="2">
    <location>
        <begin position="298"/>
        <end position="317"/>
    </location>
</feature>
<dbReference type="PANTHER" id="PTHR38434:SF1">
    <property type="entry name" value="BLL2549 PROTEIN"/>
    <property type="match status" value="1"/>
</dbReference>
<feature type="transmembrane region" description="Helical" evidence="2">
    <location>
        <begin position="838"/>
        <end position="856"/>
    </location>
</feature>
<feature type="transmembrane region" description="Helical" evidence="2">
    <location>
        <begin position="362"/>
        <end position="380"/>
    </location>
</feature>
<dbReference type="PANTHER" id="PTHR38434">
    <property type="entry name" value="BLL2549 PROTEIN"/>
    <property type="match status" value="1"/>
</dbReference>
<feature type="compositionally biased region" description="Polar residues" evidence="1">
    <location>
        <begin position="58"/>
        <end position="78"/>
    </location>
</feature>
<proteinExistence type="predicted"/>
<feature type="transmembrane region" description="Helical" evidence="2">
    <location>
        <begin position="433"/>
        <end position="453"/>
    </location>
</feature>
<feature type="transmembrane region" description="Helical" evidence="2">
    <location>
        <begin position="329"/>
        <end position="350"/>
    </location>
</feature>
<organism evidence="3 4">
    <name type="scientific">Puniceicoccus vermicola</name>
    <dbReference type="NCBI Taxonomy" id="388746"/>
    <lineage>
        <taxon>Bacteria</taxon>
        <taxon>Pseudomonadati</taxon>
        <taxon>Verrucomicrobiota</taxon>
        <taxon>Opitutia</taxon>
        <taxon>Puniceicoccales</taxon>
        <taxon>Puniceicoccaceae</taxon>
        <taxon>Puniceicoccus</taxon>
    </lineage>
</organism>
<keyword evidence="4" id="KW-1185">Reference proteome</keyword>
<feature type="transmembrane region" description="Helical" evidence="2">
    <location>
        <begin position="137"/>
        <end position="157"/>
    </location>
</feature>
<dbReference type="PIRSF" id="PIRSF035905">
    <property type="entry name" value="UCP035905_mp"/>
    <property type="match status" value="1"/>
</dbReference>
<name>A0A7X1B052_9BACT</name>
<feature type="transmembrane region" description="Helical" evidence="2">
    <location>
        <begin position="6"/>
        <end position="25"/>
    </location>
</feature>
<evidence type="ECO:0000313" key="4">
    <source>
        <dbReference type="Proteomes" id="UP000525652"/>
    </source>
</evidence>
<feature type="compositionally biased region" description="Low complexity" evidence="1">
    <location>
        <begin position="84"/>
        <end position="95"/>
    </location>
</feature>
<evidence type="ECO:0000256" key="2">
    <source>
        <dbReference type="SAM" id="Phobius"/>
    </source>
</evidence>
<evidence type="ECO:0000256" key="1">
    <source>
        <dbReference type="SAM" id="MobiDB-lite"/>
    </source>
</evidence>
<feature type="transmembrane region" description="Helical" evidence="2">
    <location>
        <begin position="650"/>
        <end position="668"/>
    </location>
</feature>
<dbReference type="InterPro" id="IPR019286">
    <property type="entry name" value="DUF2339_TM"/>
</dbReference>
<reference evidence="3 4" key="1">
    <citation type="submission" date="2020-07" db="EMBL/GenBank/DDBJ databases">
        <authorList>
            <person name="Feng X."/>
        </authorList>
    </citation>
    <scope>NUCLEOTIDE SEQUENCE [LARGE SCALE GENOMIC DNA]</scope>
    <source>
        <strain evidence="3 4">JCM14086</strain>
    </source>
</reference>
<feature type="transmembrane region" description="Helical" evidence="2">
    <location>
        <begin position="462"/>
        <end position="483"/>
    </location>
</feature>
<comment type="caution">
    <text evidence="3">The sequence shown here is derived from an EMBL/GenBank/DDBJ whole genome shotgun (WGS) entry which is preliminary data.</text>
</comment>
<feature type="transmembrane region" description="Helical" evidence="2">
    <location>
        <begin position="169"/>
        <end position="186"/>
    </location>
</feature>
<dbReference type="Pfam" id="PF10101">
    <property type="entry name" value="DUF2339"/>
    <property type="match status" value="1"/>
</dbReference>
<feature type="transmembrane region" description="Helical" evidence="2">
    <location>
        <begin position="223"/>
        <end position="242"/>
    </location>
</feature>
<evidence type="ECO:0000313" key="3">
    <source>
        <dbReference type="EMBL" id="MBC2603132.1"/>
    </source>
</evidence>
<feature type="region of interest" description="Disordered" evidence="1">
    <location>
        <begin position="48"/>
        <end position="129"/>
    </location>
</feature>
<accession>A0A7X1B052</accession>
<feature type="transmembrane region" description="Helical" evidence="2">
    <location>
        <begin position="274"/>
        <end position="293"/>
    </location>
</feature>
<feature type="transmembrane region" description="Helical" evidence="2">
    <location>
        <begin position="495"/>
        <end position="514"/>
    </location>
</feature>
<feature type="transmembrane region" description="Helical" evidence="2">
    <location>
        <begin position="862"/>
        <end position="879"/>
    </location>
</feature>
<protein>
    <submittedName>
        <fullName evidence="3">DUF2339 domain-containing protein</fullName>
    </submittedName>
</protein>
<keyword evidence="2" id="KW-0472">Membrane</keyword>
<dbReference type="InterPro" id="IPR014600">
    <property type="entry name" value="UCP035905_mem"/>
</dbReference>
<keyword evidence="2" id="KW-0812">Transmembrane</keyword>
<feature type="transmembrane region" description="Helical" evidence="2">
    <location>
        <begin position="771"/>
        <end position="788"/>
    </location>
</feature>
<gene>
    <name evidence="3" type="ORF">H5P30_15215</name>
</gene>
<feature type="transmembrane region" description="Helical" evidence="2">
    <location>
        <begin position="706"/>
        <end position="728"/>
    </location>
</feature>
<feature type="transmembrane region" description="Helical" evidence="2">
    <location>
        <begin position="740"/>
        <end position="759"/>
    </location>
</feature>
<dbReference type="Proteomes" id="UP000525652">
    <property type="component" value="Unassembled WGS sequence"/>
</dbReference>
<feature type="transmembrane region" description="Helical" evidence="2">
    <location>
        <begin position="680"/>
        <end position="699"/>
    </location>
</feature>
<keyword evidence="2" id="KW-1133">Transmembrane helix</keyword>
<feature type="transmembrane region" description="Helical" evidence="2">
    <location>
        <begin position="386"/>
        <end position="405"/>
    </location>
</feature>
<sequence length="899" mass="99277">MFESVLVLIALGILITLVVPWINLARINALKEENRRLHQILKRLDREVQNIPPPTADPASTQKVHSISETVSSKTTETPKNKPYRYTSSPSSSTETRAEPLSTSREPQTVRKESPSHSTAETAPSDENENTDWFGRLSVWVGGIALLMAGFFMIRYSIESGWMTPAVRLWLTTGFGVVFCASGLWVDRRVSIRSNRRIGQALGGAGVACLYFASYASVHLYGFLSNTSGFVAMIAITVLAVCLSLRLGVAIALMGLVGGFLTPFLMAGDSSSTILLLSYVFIVFLGAQALAFLRKSAILLVTSFAGAFGWTLVLLLSPFSSPSEFGNELLLFLFGIGLTNAAWSALAHRNPSDFFHSPFSRTARWIVWAGILPQGLWILWSVDFSTTSILLYSVIALGALTLGWIRESEFGWIALFAYGFLLLAGLVDRNPEFWPYFSWPVGMSIIFGIAAFLRSRKSDLPTLWLALSLLANSLCVLVCYLNREILHESPAPTPLIWLIAFLLSAGIALTQAEILRTRRASGSDEIGAFSVIAFFLAAIGVWIYVGDSYRSFWLAGLVLSANLLWSWRNRGLFEIAASGLIIAWVVSMSDPLSSTFQVFWEGAPFVSSSRSVVVPWINILSLIFGFVVFWTSLRQAQSSQHPEWKRTLQWFLGIMGALVITALCSRIESDAKSSVEAVQWDGGMLTSVFAAMSILFLTLRNRWHPGWILGGIGLGIIGLRVALIHLFAPGASGESFFWNALFWQFGVPTVAFLFGSWLSLRDGRSRRLEDFCLVATMVTGWAWATFLIQDYYGSRSLFSSVQTDSEMYAYSAAWLFLAVLYQSFGLWKNLRTLHIGSLTLLVVTVAKVFLVDTAALTGLFRVLSFFGLGLALLGIGFFYNKVVFARSRKPTSPLPESHD</sequence>